<organism evidence="8 9">
    <name type="scientific">Polysphondylium violaceum</name>
    <dbReference type="NCBI Taxonomy" id="133409"/>
    <lineage>
        <taxon>Eukaryota</taxon>
        <taxon>Amoebozoa</taxon>
        <taxon>Evosea</taxon>
        <taxon>Eumycetozoa</taxon>
        <taxon>Dictyostelia</taxon>
        <taxon>Dictyosteliales</taxon>
        <taxon>Dictyosteliaceae</taxon>
        <taxon>Polysphondylium</taxon>
    </lineage>
</organism>
<comment type="subcellular location">
    <subcellularLocation>
        <location evidence="1">Cytoplasm</location>
    </subcellularLocation>
</comment>
<dbReference type="PANTHER" id="PTHR12794">
    <property type="entry name" value="GEMIN2"/>
    <property type="match status" value="1"/>
</dbReference>
<dbReference type="GO" id="GO:0005681">
    <property type="term" value="C:spliceosomal complex"/>
    <property type="evidence" value="ECO:0007669"/>
    <property type="project" value="InterPro"/>
</dbReference>
<keyword evidence="2" id="KW-0963">Cytoplasm</keyword>
<dbReference type="PIRSF" id="PIRSF038038">
    <property type="entry name" value="SMN_Gemin2"/>
    <property type="match status" value="1"/>
</dbReference>
<dbReference type="GO" id="GO:0032797">
    <property type="term" value="C:SMN complex"/>
    <property type="evidence" value="ECO:0007669"/>
    <property type="project" value="TreeGrafter"/>
</dbReference>
<feature type="region of interest" description="Disordered" evidence="7">
    <location>
        <begin position="1"/>
        <end position="24"/>
    </location>
</feature>
<comment type="similarity">
    <text evidence="5">Belongs to the gemin-2 family.</text>
</comment>
<dbReference type="GO" id="GO:0000387">
    <property type="term" value="P:spliceosomal snRNP assembly"/>
    <property type="evidence" value="ECO:0007669"/>
    <property type="project" value="InterPro"/>
</dbReference>
<evidence type="ECO:0000256" key="6">
    <source>
        <dbReference type="ARBA" id="ARBA00047179"/>
    </source>
</evidence>
<dbReference type="InterPro" id="IPR035426">
    <property type="entry name" value="Gemin2/Brr1"/>
</dbReference>
<proteinExistence type="inferred from homology"/>
<dbReference type="InterPro" id="IPR017364">
    <property type="entry name" value="GEMIN2"/>
</dbReference>
<accession>A0A8J4PSJ1</accession>
<feature type="compositionally biased region" description="Acidic residues" evidence="7">
    <location>
        <begin position="11"/>
        <end position="21"/>
    </location>
</feature>
<evidence type="ECO:0000256" key="7">
    <source>
        <dbReference type="SAM" id="MobiDB-lite"/>
    </source>
</evidence>
<keyword evidence="9" id="KW-1185">Reference proteome</keyword>
<dbReference type="Proteomes" id="UP000695562">
    <property type="component" value="Unassembled WGS sequence"/>
</dbReference>
<evidence type="ECO:0000256" key="3">
    <source>
        <dbReference type="ARBA" id="ARBA00022664"/>
    </source>
</evidence>
<dbReference type="PANTHER" id="PTHR12794:SF0">
    <property type="entry name" value="GEM-ASSOCIATED PROTEIN 2"/>
    <property type="match status" value="1"/>
</dbReference>
<name>A0A8J4PSJ1_9MYCE</name>
<dbReference type="GO" id="GO:0000245">
    <property type="term" value="P:spliceosomal complex assembly"/>
    <property type="evidence" value="ECO:0007669"/>
    <property type="project" value="InterPro"/>
</dbReference>
<evidence type="ECO:0000256" key="5">
    <source>
        <dbReference type="ARBA" id="ARBA00025758"/>
    </source>
</evidence>
<dbReference type="Gene3D" id="1.20.58.1070">
    <property type="match status" value="1"/>
</dbReference>
<dbReference type="Pfam" id="PF04938">
    <property type="entry name" value="SIP1"/>
    <property type="match status" value="1"/>
</dbReference>
<reference evidence="8" key="1">
    <citation type="submission" date="2020-01" db="EMBL/GenBank/DDBJ databases">
        <title>Development of genomics and gene disruption for Polysphondylium violaceum indicates a role for the polyketide synthase stlB in stalk morphogenesis.</title>
        <authorList>
            <person name="Narita B."/>
            <person name="Kawabe Y."/>
            <person name="Kin K."/>
            <person name="Saito T."/>
            <person name="Gibbs R."/>
            <person name="Kuspa A."/>
            <person name="Muzny D."/>
            <person name="Queller D."/>
            <person name="Richards S."/>
            <person name="Strassman J."/>
            <person name="Sucgang R."/>
            <person name="Worley K."/>
            <person name="Schaap P."/>
        </authorList>
    </citation>
    <scope>NUCLEOTIDE SEQUENCE</scope>
    <source>
        <strain evidence="8">QSvi11</strain>
    </source>
</reference>
<sequence length="285" mass="33431">MDEFQARAFDIEGEEEPDDNEPLTGEEYIKRVRWQAKRCPSVVIADIDYSKLKITAPSKTYFTLPPKLPKCKKELLPKHDWETLFLSEFSQLRQKLQYLESNNTSSHSSNNSSTKLPHINDKRSWYIFCFGSNNNNSNNKNENEESDDDQDDEMEQNDNNDEDEKTKEFYQSSQPLSGNLPTFSLVKRLDHVMVVNLVNYHIEWLEKRYLTKERSYWLYILFLVLEKPIDSDTSSNLRSLLRRLAYFRSKIESTKDSLLPSINILMTIVGQYFGQQEPGDIQTID</sequence>
<dbReference type="EMBL" id="AJWJ01000231">
    <property type="protein sequence ID" value="KAF2073030.1"/>
    <property type="molecule type" value="Genomic_DNA"/>
</dbReference>
<dbReference type="OrthoDB" id="428895at2759"/>
<evidence type="ECO:0000313" key="8">
    <source>
        <dbReference type="EMBL" id="KAF2073030.1"/>
    </source>
</evidence>
<feature type="compositionally biased region" description="Acidic residues" evidence="7">
    <location>
        <begin position="144"/>
        <end position="163"/>
    </location>
</feature>
<evidence type="ECO:0000256" key="1">
    <source>
        <dbReference type="ARBA" id="ARBA00004496"/>
    </source>
</evidence>
<feature type="region of interest" description="Disordered" evidence="7">
    <location>
        <begin position="136"/>
        <end position="173"/>
    </location>
</feature>
<dbReference type="AlphaFoldDB" id="A0A8J4PSJ1"/>
<keyword evidence="3" id="KW-0507">mRNA processing</keyword>
<evidence type="ECO:0000313" key="9">
    <source>
        <dbReference type="Proteomes" id="UP000695562"/>
    </source>
</evidence>
<evidence type="ECO:0000256" key="4">
    <source>
        <dbReference type="ARBA" id="ARBA00023187"/>
    </source>
</evidence>
<comment type="caution">
    <text evidence="8">The sequence shown here is derived from an EMBL/GenBank/DDBJ whole genome shotgun (WGS) entry which is preliminary data.</text>
</comment>
<gene>
    <name evidence="8" type="ORF">CYY_005646</name>
</gene>
<evidence type="ECO:0000256" key="2">
    <source>
        <dbReference type="ARBA" id="ARBA00022490"/>
    </source>
</evidence>
<protein>
    <recommendedName>
        <fullName evidence="6">Gem-associated protein 2</fullName>
    </recommendedName>
</protein>
<keyword evidence="4" id="KW-0508">mRNA splicing</keyword>